<dbReference type="Gene3D" id="1.10.1050.10">
    <property type="entry name" value="Ribosomal Protein S4 Delta 41, Chain A, domain 1"/>
    <property type="match status" value="1"/>
</dbReference>
<protein>
    <submittedName>
        <fullName evidence="5">Ribosomal protein S4</fullName>
    </submittedName>
</protein>
<organism evidence="5">
    <name type="scientific">Ophioglossum californicum</name>
    <dbReference type="NCBI Taxonomy" id="1267209"/>
    <lineage>
        <taxon>Eukaryota</taxon>
        <taxon>Viridiplantae</taxon>
        <taxon>Streptophyta</taxon>
        <taxon>Embryophyta</taxon>
        <taxon>Tracheophyta</taxon>
        <taxon>Polypodiopsida</taxon>
        <taxon>Ophioglossidae</taxon>
        <taxon>Ophioglossales</taxon>
        <taxon>Ophioglossaceae</taxon>
        <taxon>Ophioglossoideae</taxon>
        <taxon>Ophioglossum</taxon>
    </lineage>
</organism>
<geneLocation type="mitochondrion" evidence="5"/>
<feature type="domain" description="RNA-binding S4" evidence="4">
    <location>
        <begin position="95"/>
        <end position="157"/>
    </location>
</feature>
<dbReference type="PANTHER" id="PTHR11831:SF30">
    <property type="entry name" value="SMALL RIBOSOMAL SUBUNIT PROTEIN US4M"/>
    <property type="match status" value="1"/>
</dbReference>
<dbReference type="GO" id="GO:0003735">
    <property type="term" value="F:structural constituent of ribosome"/>
    <property type="evidence" value="ECO:0007669"/>
    <property type="project" value="TreeGrafter"/>
</dbReference>
<keyword evidence="3" id="KW-0694">RNA-binding</keyword>
<dbReference type="GO" id="GO:0042274">
    <property type="term" value="P:ribosomal small subunit biogenesis"/>
    <property type="evidence" value="ECO:0007669"/>
    <property type="project" value="TreeGrafter"/>
</dbReference>
<dbReference type="GeneID" id="28799257"/>
<keyword evidence="5" id="KW-0689">Ribosomal protein</keyword>
<keyword evidence="5" id="KW-0496">Mitochondrion</keyword>
<dbReference type="GO" id="GO:0019843">
    <property type="term" value="F:rRNA binding"/>
    <property type="evidence" value="ECO:0007669"/>
    <property type="project" value="InterPro"/>
</dbReference>
<dbReference type="PANTHER" id="PTHR11831">
    <property type="entry name" value="30S 40S RIBOSOMAL PROTEIN"/>
    <property type="match status" value="1"/>
</dbReference>
<dbReference type="InterPro" id="IPR002942">
    <property type="entry name" value="S4_RNA-bd"/>
</dbReference>
<evidence type="ECO:0000259" key="4">
    <source>
        <dbReference type="SMART" id="SM00363"/>
    </source>
</evidence>
<dbReference type="Gene3D" id="3.10.290.10">
    <property type="entry name" value="RNA-binding S4 domain"/>
    <property type="match status" value="1"/>
</dbReference>
<reference evidence="5" key="1">
    <citation type="journal article" date="2016" name="New Phytol.">
        <title>Complete mitochondrial genomes from the ferns Ophioglossum californicum and Psilotum nudum are highly repetitive with the largest organellar introns.</title>
        <authorList>
            <person name="Guo W."/>
            <person name="Zhu A."/>
            <person name="Fan W."/>
            <person name="Mower J.P."/>
        </authorList>
    </citation>
    <scope>NUCLEOTIDE SEQUENCE</scope>
    <source>
        <strain evidence="5">V14</strain>
    </source>
</reference>
<proteinExistence type="inferred from homology"/>
<dbReference type="Pfam" id="PF01479">
    <property type="entry name" value="S4"/>
    <property type="match status" value="1"/>
</dbReference>
<dbReference type="SMART" id="SM00363">
    <property type="entry name" value="S4"/>
    <property type="match status" value="1"/>
</dbReference>
<evidence type="ECO:0000256" key="3">
    <source>
        <dbReference type="PROSITE-ProRule" id="PRU00182"/>
    </source>
</evidence>
<dbReference type="PROSITE" id="PS50889">
    <property type="entry name" value="S4"/>
    <property type="match status" value="1"/>
</dbReference>
<evidence type="ECO:0000256" key="2">
    <source>
        <dbReference type="ARBA" id="ARBA00023274"/>
    </source>
</evidence>
<dbReference type="EMBL" id="KX171637">
    <property type="protein sequence ID" value="AOH05912.1"/>
    <property type="molecule type" value="Genomic_DNA"/>
</dbReference>
<dbReference type="CDD" id="cd00165">
    <property type="entry name" value="S4"/>
    <property type="match status" value="1"/>
</dbReference>
<name>A0A1B3TRH6_9MONI</name>
<evidence type="ECO:0000256" key="1">
    <source>
        <dbReference type="ARBA" id="ARBA00007465"/>
    </source>
</evidence>
<dbReference type="SUPFAM" id="SSF55174">
    <property type="entry name" value="Alpha-L RNA-binding motif"/>
    <property type="match status" value="1"/>
</dbReference>
<dbReference type="InterPro" id="IPR022801">
    <property type="entry name" value="Ribosomal_uS4"/>
</dbReference>
<dbReference type="RefSeq" id="YP_009277442.1">
    <property type="nucleotide sequence ID" value="NC_030900.1"/>
</dbReference>
<dbReference type="AlphaFoldDB" id="A0A1B3TRH6"/>
<dbReference type="GO" id="GO:0015935">
    <property type="term" value="C:small ribosomal subunit"/>
    <property type="evidence" value="ECO:0007669"/>
    <property type="project" value="TreeGrafter"/>
</dbReference>
<keyword evidence="2" id="KW-0687">Ribonucleoprotein</keyword>
<comment type="similarity">
    <text evidence="1">Belongs to the universal ribosomal protein uS4 family.</text>
</comment>
<gene>
    <name evidence="5" type="primary">rps4</name>
</gene>
<sequence>MLASGSKIRRQMKENVRHKRLNPRKRALTWGFPFRKRLRKKPFQRRKSESFSEKLQTTRKLSPFYGLPMKKKLRKVKPLLGTIKRNASFLPFSEKRLDVILVRISLRKHISEARQLVRHKHVYVNSEIVDAPGSIVSCGDLISIEEASKDLVKSNITECGKRKNEIRKSIKRLNKVKRKFLRPLFYPSIHRISITRSRDLFLEKFSTYIDGKGGKVGGSSGGEKKRRKNVLYYYLDFYYPHYLEVEYEKLNVVVFAEPPYKCIRYPYRSMERTHFVR</sequence>
<dbReference type="InterPro" id="IPR036986">
    <property type="entry name" value="S4_RNA-bd_sf"/>
</dbReference>
<evidence type="ECO:0000313" key="5">
    <source>
        <dbReference type="EMBL" id="AOH05912.1"/>
    </source>
</evidence>
<accession>A0A1B3TRH6</accession>